<proteinExistence type="inferred from homology"/>
<keyword evidence="2" id="KW-1185">Reference proteome</keyword>
<sequence length="243" mass="27007">MSKTPSILHLGRVWASGLLNAPRRAQSLDRLATFATSASATKDDLFISPKSEVRRSDRAHPLMGVRVALLTRPTAGEFTAKILADFGADVTKLWDPYKSNDTMQEGREIDLETLEGQNLVRNIARKVDVLIDNLTAGRLEEIGIDPEQMMKNNSRLIFARVSGYGQTGKLGKTTCGADATYAGMSGTTNFTVENVAEMNNPGELQRKCEIKKYRKNERKKKEKVSFKESLSAIFFLIPNYNCV</sequence>
<dbReference type="Gene3D" id="3.40.50.10540">
    <property type="entry name" value="Crotonobetainyl-coa:carnitine coa-transferase, domain 1"/>
    <property type="match status" value="1"/>
</dbReference>
<dbReference type="PANTHER" id="PTHR48228:SF5">
    <property type="entry name" value="ALPHA-METHYLACYL-COA RACEMASE"/>
    <property type="match status" value="1"/>
</dbReference>
<name>A0A1I8AJF0_9BILA</name>
<reference evidence="3" key="1">
    <citation type="submission" date="2016-11" db="UniProtKB">
        <authorList>
            <consortium name="WormBaseParasite"/>
        </authorList>
    </citation>
    <scope>IDENTIFICATION</scope>
</reference>
<dbReference type="WBParaSite" id="L893_g6577.t1">
    <property type="protein sequence ID" value="L893_g6577.t1"/>
    <property type="gene ID" value="L893_g6577"/>
</dbReference>
<evidence type="ECO:0000313" key="2">
    <source>
        <dbReference type="Proteomes" id="UP000095287"/>
    </source>
</evidence>
<dbReference type="InterPro" id="IPR003673">
    <property type="entry name" value="CoA-Trfase_fam_III"/>
</dbReference>
<comment type="similarity">
    <text evidence="1">Belongs to the CoA-transferase III family.</text>
</comment>
<organism evidence="2 3">
    <name type="scientific">Steinernema glaseri</name>
    <dbReference type="NCBI Taxonomy" id="37863"/>
    <lineage>
        <taxon>Eukaryota</taxon>
        <taxon>Metazoa</taxon>
        <taxon>Ecdysozoa</taxon>
        <taxon>Nematoda</taxon>
        <taxon>Chromadorea</taxon>
        <taxon>Rhabditida</taxon>
        <taxon>Tylenchina</taxon>
        <taxon>Panagrolaimomorpha</taxon>
        <taxon>Strongyloidoidea</taxon>
        <taxon>Steinernematidae</taxon>
        <taxon>Steinernema</taxon>
    </lineage>
</organism>
<dbReference type="InterPro" id="IPR050509">
    <property type="entry name" value="CoA-transferase_III"/>
</dbReference>
<evidence type="ECO:0000313" key="3">
    <source>
        <dbReference type="WBParaSite" id="L893_g6577.t1"/>
    </source>
</evidence>
<dbReference type="GO" id="GO:0003824">
    <property type="term" value="F:catalytic activity"/>
    <property type="evidence" value="ECO:0007669"/>
    <property type="project" value="InterPro"/>
</dbReference>
<dbReference type="Proteomes" id="UP000095287">
    <property type="component" value="Unplaced"/>
</dbReference>
<evidence type="ECO:0000256" key="1">
    <source>
        <dbReference type="ARBA" id="ARBA00008383"/>
    </source>
</evidence>
<protein>
    <submittedName>
        <fullName evidence="3">Iso_dh domain-containing protein</fullName>
    </submittedName>
</protein>
<dbReference type="InterPro" id="IPR023606">
    <property type="entry name" value="CoA-Trfase_III_dom_1_sf"/>
</dbReference>
<dbReference type="SUPFAM" id="SSF89796">
    <property type="entry name" value="CoA-transferase family III (CaiB/BaiF)"/>
    <property type="match status" value="1"/>
</dbReference>
<dbReference type="Pfam" id="PF02515">
    <property type="entry name" value="CoA_transf_3"/>
    <property type="match status" value="2"/>
</dbReference>
<dbReference type="AlphaFoldDB" id="A0A1I8AJF0"/>
<dbReference type="PANTHER" id="PTHR48228">
    <property type="entry name" value="SUCCINYL-COA--D-CITRAMALATE COA-TRANSFERASE"/>
    <property type="match status" value="1"/>
</dbReference>
<accession>A0A1I8AJF0</accession>